<reference evidence="12 13" key="1">
    <citation type="journal article" date="2015" name="Nature">
        <title>rRNA introns, odd ribosomes, and small enigmatic genomes across a large radiation of phyla.</title>
        <authorList>
            <person name="Brown C.T."/>
            <person name="Hug L.A."/>
            <person name="Thomas B.C."/>
            <person name="Sharon I."/>
            <person name="Castelle C.J."/>
            <person name="Singh A."/>
            <person name="Wilkins M.J."/>
            <person name="Williams K.H."/>
            <person name="Banfield J.F."/>
        </authorList>
    </citation>
    <scope>NUCLEOTIDE SEQUENCE [LARGE SCALE GENOMIC DNA]</scope>
</reference>
<feature type="domain" description="Membrane insertase YidC/Oxa/ALB C-terminal" evidence="11">
    <location>
        <begin position="30"/>
        <end position="258"/>
    </location>
</feature>
<evidence type="ECO:0000313" key="13">
    <source>
        <dbReference type="Proteomes" id="UP000034488"/>
    </source>
</evidence>
<name>A0A0G0AVE5_9BACT</name>
<dbReference type="GO" id="GO:0051205">
    <property type="term" value="P:protein insertion into membrane"/>
    <property type="evidence" value="ECO:0007669"/>
    <property type="project" value="TreeGrafter"/>
</dbReference>
<keyword evidence="8" id="KW-0143">Chaperone</keyword>
<dbReference type="EMBL" id="LBPI01000002">
    <property type="protein sequence ID" value="KKP55326.1"/>
    <property type="molecule type" value="Genomic_DNA"/>
</dbReference>
<dbReference type="CDD" id="cd20070">
    <property type="entry name" value="5TM_YidC_Alb3"/>
    <property type="match status" value="1"/>
</dbReference>
<proteinExistence type="inferred from homology"/>
<feature type="transmembrane region" description="Helical" evidence="10">
    <location>
        <begin position="95"/>
        <end position="118"/>
    </location>
</feature>
<keyword evidence="6 10" id="KW-1133">Transmembrane helix</keyword>
<evidence type="ECO:0000256" key="5">
    <source>
        <dbReference type="ARBA" id="ARBA00022927"/>
    </source>
</evidence>
<feature type="transmembrane region" description="Helical" evidence="10">
    <location>
        <begin position="225"/>
        <end position="247"/>
    </location>
</feature>
<evidence type="ECO:0000256" key="7">
    <source>
        <dbReference type="ARBA" id="ARBA00023136"/>
    </source>
</evidence>
<evidence type="ECO:0000256" key="9">
    <source>
        <dbReference type="RuleBase" id="RU003945"/>
    </source>
</evidence>
<dbReference type="NCBIfam" id="TIGR03592">
    <property type="entry name" value="yidC_oxa1_cterm"/>
    <property type="match status" value="1"/>
</dbReference>
<comment type="caution">
    <text evidence="12">The sequence shown here is derived from an EMBL/GenBank/DDBJ whole genome shotgun (WGS) entry which is preliminary data.</text>
</comment>
<accession>A0A0G0AVE5</accession>
<sequence>MFTTIWNTVFSDPLLNVIMLLYHYLGDNLGLAILAIAVIVRLLMTPLVKRQTEMTRKMASLKPQLEVLQKKYANNKEKLTQEQMKLYKKVGYNPLGCAGTLVPQLIILSALIGVIRAVTSSDIEGLYPWVSEILGITDGFSINTKFLFFDLTKSYNSVSSEFGRVSAEALPYIGLSILVGVVQYITTLFTQKMQNPTTTPAKKKSGKEGSVSEDMQANMQKSMMYLFPLMTAFFTISMPAALGWYWIVQSLLLAIQYLSLDFDKTKKGVQNLWDLLKKKKEDKL</sequence>
<evidence type="ECO:0000256" key="4">
    <source>
        <dbReference type="ARBA" id="ARBA00022692"/>
    </source>
</evidence>
<feature type="transmembrane region" description="Helical" evidence="10">
    <location>
        <begin position="169"/>
        <end position="189"/>
    </location>
</feature>
<gene>
    <name evidence="12" type="ORF">UR47_C0002G0043</name>
</gene>
<keyword evidence="2" id="KW-0813">Transport</keyword>
<dbReference type="InterPro" id="IPR028055">
    <property type="entry name" value="YidC/Oxa/ALB_C"/>
</dbReference>
<keyword evidence="3" id="KW-1003">Cell membrane</keyword>
<evidence type="ECO:0000256" key="3">
    <source>
        <dbReference type="ARBA" id="ARBA00022475"/>
    </source>
</evidence>
<keyword evidence="5" id="KW-0653">Protein transport</keyword>
<keyword evidence="4 9" id="KW-0812">Transmembrane</keyword>
<dbReference type="Pfam" id="PF02096">
    <property type="entry name" value="60KD_IMP"/>
    <property type="match status" value="1"/>
</dbReference>
<dbReference type="GO" id="GO:0015031">
    <property type="term" value="P:protein transport"/>
    <property type="evidence" value="ECO:0007669"/>
    <property type="project" value="UniProtKB-KW"/>
</dbReference>
<evidence type="ECO:0000313" key="12">
    <source>
        <dbReference type="EMBL" id="KKP55326.1"/>
    </source>
</evidence>
<dbReference type="Proteomes" id="UP000034488">
    <property type="component" value="Unassembled WGS sequence"/>
</dbReference>
<dbReference type="InterPro" id="IPR001708">
    <property type="entry name" value="YidC/ALB3/OXA1/COX18"/>
</dbReference>
<evidence type="ECO:0000256" key="8">
    <source>
        <dbReference type="ARBA" id="ARBA00023186"/>
    </source>
</evidence>
<evidence type="ECO:0000256" key="6">
    <source>
        <dbReference type="ARBA" id="ARBA00022989"/>
    </source>
</evidence>
<evidence type="ECO:0000256" key="10">
    <source>
        <dbReference type="SAM" id="Phobius"/>
    </source>
</evidence>
<feature type="transmembrane region" description="Helical" evidence="10">
    <location>
        <begin position="29"/>
        <end position="48"/>
    </location>
</feature>
<organism evidence="12 13">
    <name type="scientific">candidate division WS6 bacterium GW2011_GWB1_33_6</name>
    <dbReference type="NCBI Taxonomy" id="1619088"/>
    <lineage>
        <taxon>Bacteria</taxon>
        <taxon>Candidatus Dojkabacteria</taxon>
    </lineage>
</organism>
<protein>
    <submittedName>
        <fullName evidence="12">Preprotein translocase YidC subunit</fullName>
    </submittedName>
</protein>
<evidence type="ECO:0000256" key="1">
    <source>
        <dbReference type="ARBA" id="ARBA00004651"/>
    </source>
</evidence>
<evidence type="ECO:0000259" key="11">
    <source>
        <dbReference type="Pfam" id="PF02096"/>
    </source>
</evidence>
<dbReference type="GO" id="GO:0032977">
    <property type="term" value="F:membrane insertase activity"/>
    <property type="evidence" value="ECO:0007669"/>
    <property type="project" value="InterPro"/>
</dbReference>
<dbReference type="PANTHER" id="PTHR12428:SF65">
    <property type="entry name" value="CYTOCHROME C OXIDASE ASSEMBLY PROTEIN COX18, MITOCHONDRIAL"/>
    <property type="match status" value="1"/>
</dbReference>
<dbReference type="AlphaFoldDB" id="A0A0G0AVE5"/>
<dbReference type="GO" id="GO:0005886">
    <property type="term" value="C:plasma membrane"/>
    <property type="evidence" value="ECO:0007669"/>
    <property type="project" value="UniProtKB-SubCell"/>
</dbReference>
<evidence type="ECO:0000256" key="2">
    <source>
        <dbReference type="ARBA" id="ARBA00022448"/>
    </source>
</evidence>
<dbReference type="PANTHER" id="PTHR12428">
    <property type="entry name" value="OXA1"/>
    <property type="match status" value="1"/>
</dbReference>
<dbReference type="InterPro" id="IPR047196">
    <property type="entry name" value="YidC_ALB_C"/>
</dbReference>
<keyword evidence="7 10" id="KW-0472">Membrane</keyword>
<comment type="similarity">
    <text evidence="9">Belongs to the OXA1/ALB3/YidC family.</text>
</comment>
<comment type="subcellular location">
    <subcellularLocation>
        <location evidence="1">Cell membrane</location>
        <topology evidence="1">Multi-pass membrane protein</topology>
    </subcellularLocation>
    <subcellularLocation>
        <location evidence="9">Membrane</location>
        <topology evidence="9">Multi-pass membrane protein</topology>
    </subcellularLocation>
</comment>